<comment type="caution">
    <text evidence="3">The sequence shown here is derived from an EMBL/GenBank/DDBJ whole genome shotgun (WGS) entry which is preliminary data.</text>
</comment>
<evidence type="ECO:0000259" key="2">
    <source>
        <dbReference type="Pfam" id="PF12546"/>
    </source>
</evidence>
<evidence type="ECO:0000313" key="4">
    <source>
        <dbReference type="Proteomes" id="UP001457282"/>
    </source>
</evidence>
<dbReference type="Pfam" id="PF12546">
    <property type="entry name" value="Cryptochrome_C"/>
    <property type="match status" value="1"/>
</dbReference>
<dbReference type="InterPro" id="IPR020978">
    <property type="entry name" value="Cryptochrome_C"/>
</dbReference>
<reference evidence="3 4" key="1">
    <citation type="journal article" date="2023" name="G3 (Bethesda)">
        <title>A chromosome-length genome assembly and annotation of blackberry (Rubus argutus, cv. 'Hillquist').</title>
        <authorList>
            <person name="Bruna T."/>
            <person name="Aryal R."/>
            <person name="Dudchenko O."/>
            <person name="Sargent D.J."/>
            <person name="Mead D."/>
            <person name="Buti M."/>
            <person name="Cavallini A."/>
            <person name="Hytonen T."/>
            <person name="Andres J."/>
            <person name="Pham M."/>
            <person name="Weisz D."/>
            <person name="Mascagni F."/>
            <person name="Usai G."/>
            <person name="Natali L."/>
            <person name="Bassil N."/>
            <person name="Fernandez G.E."/>
            <person name="Lomsadze A."/>
            <person name="Armour M."/>
            <person name="Olukolu B."/>
            <person name="Poorten T."/>
            <person name="Britton C."/>
            <person name="Davik J."/>
            <person name="Ashrafi H."/>
            <person name="Aiden E.L."/>
            <person name="Borodovsky M."/>
            <person name="Worthington M."/>
        </authorList>
    </citation>
    <scope>NUCLEOTIDE SEQUENCE [LARGE SCALE GENOMIC DNA]</scope>
    <source>
        <strain evidence="3">PI 553951</strain>
    </source>
</reference>
<evidence type="ECO:0000256" key="1">
    <source>
        <dbReference type="SAM" id="MobiDB-lite"/>
    </source>
</evidence>
<feature type="region of interest" description="Disordered" evidence="1">
    <location>
        <begin position="1"/>
        <end position="55"/>
    </location>
</feature>
<feature type="domain" description="Cryptochrome C-terminal" evidence="2">
    <location>
        <begin position="26"/>
        <end position="77"/>
    </location>
</feature>
<accession>A0AAW1X3E0</accession>
<name>A0AAW1X3E0_RUBAR</name>
<dbReference type="EMBL" id="JBEDUW010000005">
    <property type="protein sequence ID" value="KAK9930521.1"/>
    <property type="molecule type" value="Genomic_DNA"/>
</dbReference>
<evidence type="ECO:0000313" key="3">
    <source>
        <dbReference type="EMBL" id="KAK9930521.1"/>
    </source>
</evidence>
<gene>
    <name evidence="3" type="ORF">M0R45_027558</name>
</gene>
<dbReference type="Proteomes" id="UP001457282">
    <property type="component" value="Unassembled WGS sequence"/>
</dbReference>
<proteinExistence type="predicted"/>
<protein>
    <recommendedName>
        <fullName evidence="2">Cryptochrome C-terminal domain-containing protein</fullName>
    </recommendedName>
</protein>
<dbReference type="AlphaFoldDB" id="A0AAW1X3E0"/>
<organism evidence="3 4">
    <name type="scientific">Rubus argutus</name>
    <name type="common">Southern blackberry</name>
    <dbReference type="NCBI Taxonomy" id="59490"/>
    <lineage>
        <taxon>Eukaryota</taxon>
        <taxon>Viridiplantae</taxon>
        <taxon>Streptophyta</taxon>
        <taxon>Embryophyta</taxon>
        <taxon>Tracheophyta</taxon>
        <taxon>Spermatophyta</taxon>
        <taxon>Magnoliopsida</taxon>
        <taxon>eudicotyledons</taxon>
        <taxon>Gunneridae</taxon>
        <taxon>Pentapetalae</taxon>
        <taxon>rosids</taxon>
        <taxon>fabids</taxon>
        <taxon>Rosales</taxon>
        <taxon>Rosaceae</taxon>
        <taxon>Rosoideae</taxon>
        <taxon>Rosoideae incertae sedis</taxon>
        <taxon>Rubus</taxon>
    </lineage>
</organism>
<keyword evidence="4" id="KW-1185">Reference proteome</keyword>
<sequence>MASASRAAVENGTEEGLGESSESTVIAFPQDIQMEDSNEQVRNNPSPPARRYEDQMVPSITTSLVRVEEEECSVDLEIWLKKAAGQKCPQMLLGNQDQEEMR</sequence>